<organism evidence="2 3">
    <name type="scientific">Fredinandcohnia salidurans</name>
    <dbReference type="NCBI Taxonomy" id="2595041"/>
    <lineage>
        <taxon>Bacteria</taxon>
        <taxon>Bacillati</taxon>
        <taxon>Bacillota</taxon>
        <taxon>Bacilli</taxon>
        <taxon>Bacillales</taxon>
        <taxon>Bacillaceae</taxon>
        <taxon>Fredinandcohnia</taxon>
    </lineage>
</organism>
<evidence type="ECO:0000313" key="2">
    <source>
        <dbReference type="EMBL" id="MFD1780258.1"/>
    </source>
</evidence>
<accession>A0ABW4MQR8</accession>
<dbReference type="RefSeq" id="WP_388039881.1">
    <property type="nucleotide sequence ID" value="NZ_JBHUEK010000025.1"/>
</dbReference>
<evidence type="ECO:0000313" key="3">
    <source>
        <dbReference type="Proteomes" id="UP001597227"/>
    </source>
</evidence>
<evidence type="ECO:0000259" key="1">
    <source>
        <dbReference type="Pfam" id="PF07872"/>
    </source>
</evidence>
<protein>
    <submittedName>
        <fullName evidence="2">DUF1659 domain-containing protein</fullName>
    </submittedName>
</protein>
<comment type="caution">
    <text evidence="2">The sequence shown here is derived from an EMBL/GenBank/DDBJ whole genome shotgun (WGS) entry which is preliminary data.</text>
</comment>
<dbReference type="Pfam" id="PF07872">
    <property type="entry name" value="DUF1659"/>
    <property type="match status" value="1"/>
</dbReference>
<reference evidence="3" key="1">
    <citation type="journal article" date="2019" name="Int. J. Syst. Evol. Microbiol.">
        <title>The Global Catalogue of Microorganisms (GCM) 10K type strain sequencing project: providing services to taxonomists for standard genome sequencing and annotation.</title>
        <authorList>
            <consortium name="The Broad Institute Genomics Platform"/>
            <consortium name="The Broad Institute Genome Sequencing Center for Infectious Disease"/>
            <person name="Wu L."/>
            <person name="Ma J."/>
        </authorList>
    </citation>
    <scope>NUCLEOTIDE SEQUENCE [LARGE SCALE GENOMIC DNA]</scope>
    <source>
        <strain evidence="3">CCUG 15531</strain>
    </source>
</reference>
<keyword evidence="3" id="KW-1185">Reference proteome</keyword>
<gene>
    <name evidence="2" type="ORF">ACFSFW_16460</name>
</gene>
<name>A0ABW4MQR8_9BACI</name>
<sequence>MAAKQEILDTQLRLVFENGVDGKGKLIYKNKNYNNINPSVTADDLHSVATAIIGLQTLELSDIERNDSFMLVGIAE</sequence>
<dbReference type="Proteomes" id="UP001597227">
    <property type="component" value="Unassembled WGS sequence"/>
</dbReference>
<dbReference type="EMBL" id="JBHUEK010000025">
    <property type="protein sequence ID" value="MFD1780258.1"/>
    <property type="molecule type" value="Genomic_DNA"/>
</dbReference>
<dbReference type="InterPro" id="IPR012454">
    <property type="entry name" value="DUF1659"/>
</dbReference>
<feature type="domain" description="DUF1659" evidence="1">
    <location>
        <begin position="3"/>
        <end position="72"/>
    </location>
</feature>
<proteinExistence type="predicted"/>